<feature type="non-terminal residue" evidence="1">
    <location>
        <position position="83"/>
    </location>
</feature>
<protein>
    <submittedName>
        <fullName evidence="1">Lysine 23-aminomutase protein</fullName>
        <ecNumber evidence="1">5.4.3.2</ecNumber>
    </submittedName>
</protein>
<accession>A0A081RKK3</accession>
<dbReference type="EC" id="5.4.3.2" evidence="1"/>
<evidence type="ECO:0000313" key="1">
    <source>
        <dbReference type="EMBL" id="KEQ55726.1"/>
    </source>
</evidence>
<organism evidence="1 2">
    <name type="scientific">Marine Group I thaumarchaeote SCGC AAA799-N04</name>
    <dbReference type="NCBI Taxonomy" id="1502293"/>
    <lineage>
        <taxon>Archaea</taxon>
        <taxon>Nitrososphaerota</taxon>
        <taxon>Marine Group I</taxon>
    </lineage>
</organism>
<proteinExistence type="predicted"/>
<dbReference type="AlphaFoldDB" id="A0A081RKK3"/>
<evidence type="ECO:0000313" key="2">
    <source>
        <dbReference type="Proteomes" id="UP000028059"/>
    </source>
</evidence>
<dbReference type="EMBL" id="JOKN01000094">
    <property type="protein sequence ID" value="KEQ55726.1"/>
    <property type="molecule type" value="Genomic_DNA"/>
</dbReference>
<keyword evidence="2" id="KW-1185">Reference proteome</keyword>
<name>A0A081RKK3_9ARCH</name>
<sequence>MTYQESVWDDSPSLKSYTLSNFRDLPHIQNLSEEKQFEMEVVGNVLPFKANNYVVEQLIDWNNIPTDPMYVLTFPQRGMLKPE</sequence>
<keyword evidence="1" id="KW-0413">Isomerase</keyword>
<gene>
    <name evidence="1" type="ORF">AAA799N04_01893</name>
</gene>
<comment type="caution">
    <text evidence="1">The sequence shown here is derived from an EMBL/GenBank/DDBJ whole genome shotgun (WGS) entry which is preliminary data.</text>
</comment>
<reference evidence="1 2" key="1">
    <citation type="submission" date="2014-06" db="EMBL/GenBank/DDBJ databases">
        <authorList>
            <person name="Ngugi D.K."/>
            <person name="Blom J."/>
            <person name="Alam I."/>
            <person name="Rashid M."/>
            <person name="Ba Alawi W."/>
            <person name="Zhang G."/>
            <person name="Hikmawan T."/>
            <person name="Guan Y."/>
            <person name="Antunes A."/>
            <person name="Siam R."/>
            <person name="ElDorry H."/>
            <person name="Bajic V."/>
            <person name="Stingl U."/>
        </authorList>
    </citation>
    <scope>NUCLEOTIDE SEQUENCE [LARGE SCALE GENOMIC DNA]</scope>
    <source>
        <strain evidence="1">SCGC AAA799-N04</strain>
    </source>
</reference>
<dbReference type="GO" id="GO:0050066">
    <property type="term" value="F:L-lysine 2,3-aminomutase activity"/>
    <property type="evidence" value="ECO:0007669"/>
    <property type="project" value="UniProtKB-EC"/>
</dbReference>
<dbReference type="Proteomes" id="UP000028059">
    <property type="component" value="Unassembled WGS sequence"/>
</dbReference>